<dbReference type="AlphaFoldDB" id="A0A5B0R5R2"/>
<dbReference type="EMBL" id="VDEP01000241">
    <property type="protein sequence ID" value="KAA1120842.1"/>
    <property type="molecule type" value="Genomic_DNA"/>
</dbReference>
<evidence type="ECO:0000256" key="1">
    <source>
        <dbReference type="SAM" id="MobiDB-lite"/>
    </source>
</evidence>
<comment type="caution">
    <text evidence="2">The sequence shown here is derived from an EMBL/GenBank/DDBJ whole genome shotgun (WGS) entry which is preliminary data.</text>
</comment>
<organism evidence="2 3">
    <name type="scientific">Puccinia graminis f. sp. tritici</name>
    <dbReference type="NCBI Taxonomy" id="56615"/>
    <lineage>
        <taxon>Eukaryota</taxon>
        <taxon>Fungi</taxon>
        <taxon>Dikarya</taxon>
        <taxon>Basidiomycota</taxon>
        <taxon>Pucciniomycotina</taxon>
        <taxon>Pucciniomycetes</taxon>
        <taxon>Pucciniales</taxon>
        <taxon>Pucciniaceae</taxon>
        <taxon>Puccinia</taxon>
    </lineage>
</organism>
<feature type="region of interest" description="Disordered" evidence="1">
    <location>
        <begin position="114"/>
        <end position="155"/>
    </location>
</feature>
<reference evidence="2 3" key="1">
    <citation type="submission" date="2019-05" db="EMBL/GenBank/DDBJ databases">
        <title>Emergence of the Ug99 lineage of the wheat stem rust pathogen through somatic hybridization.</title>
        <authorList>
            <person name="Li F."/>
            <person name="Upadhyaya N.M."/>
            <person name="Sperschneider J."/>
            <person name="Matny O."/>
            <person name="Nguyen-Phuc H."/>
            <person name="Mago R."/>
            <person name="Raley C."/>
            <person name="Miller M.E."/>
            <person name="Silverstein K.A.T."/>
            <person name="Henningsen E."/>
            <person name="Hirsch C.D."/>
            <person name="Visser B."/>
            <person name="Pretorius Z.A."/>
            <person name="Steffenson B.J."/>
            <person name="Schwessinger B."/>
            <person name="Dodds P.N."/>
            <person name="Figueroa M."/>
        </authorList>
    </citation>
    <scope>NUCLEOTIDE SEQUENCE [LARGE SCALE GENOMIC DNA]</scope>
    <source>
        <strain evidence="2 3">Ug99</strain>
    </source>
</reference>
<feature type="compositionally biased region" description="Basic and acidic residues" evidence="1">
    <location>
        <begin position="29"/>
        <end position="39"/>
    </location>
</feature>
<gene>
    <name evidence="2" type="ORF">PGTUg99_025634</name>
</gene>
<evidence type="ECO:0000313" key="3">
    <source>
        <dbReference type="Proteomes" id="UP000325313"/>
    </source>
</evidence>
<feature type="region of interest" description="Disordered" evidence="1">
    <location>
        <begin position="7"/>
        <end position="39"/>
    </location>
</feature>
<sequence>MTLIVCFGPVKSEEESETPLPIQESYAKPTDKKSDSVPTHEDMALLAKQETRTSSPIEGLEPSQHEQSALEPLVAGFKENLVRNFHQKLKPETDQQDLAPVVSAREGFNPVVNELMGSKNGPSQSAESIEIGGKSEKKSRFYSTPKNILTGHADH</sequence>
<protein>
    <submittedName>
        <fullName evidence="2">Uncharacterized protein</fullName>
    </submittedName>
</protein>
<dbReference type="Proteomes" id="UP000325313">
    <property type="component" value="Unassembled WGS sequence"/>
</dbReference>
<proteinExistence type="predicted"/>
<accession>A0A5B0R5R2</accession>
<evidence type="ECO:0000313" key="2">
    <source>
        <dbReference type="EMBL" id="KAA1120842.1"/>
    </source>
</evidence>
<name>A0A5B0R5R2_PUCGR</name>